<accession>A0A9C6T814</accession>
<evidence type="ECO:0000313" key="5">
    <source>
        <dbReference type="RefSeq" id="XP_052111656.1"/>
    </source>
</evidence>
<dbReference type="AlphaFoldDB" id="A0A9C6T814"/>
<dbReference type="CDD" id="cd06222">
    <property type="entry name" value="RNase_H_like"/>
    <property type="match status" value="1"/>
</dbReference>
<dbReference type="InterPro" id="IPR002156">
    <property type="entry name" value="RNaseH_domain"/>
</dbReference>
<dbReference type="SUPFAM" id="SSF56672">
    <property type="entry name" value="DNA/RNA polymerases"/>
    <property type="match status" value="1"/>
</dbReference>
<evidence type="ECO:0000259" key="3">
    <source>
        <dbReference type="Pfam" id="PF13966"/>
    </source>
</evidence>
<dbReference type="InterPro" id="IPR000477">
    <property type="entry name" value="RT_dom"/>
</dbReference>
<feature type="domain" description="Reverse transcriptase" evidence="1">
    <location>
        <begin position="238"/>
        <end position="411"/>
    </location>
</feature>
<dbReference type="CDD" id="cd01650">
    <property type="entry name" value="RT_nLTR_like"/>
    <property type="match status" value="1"/>
</dbReference>
<dbReference type="PANTHER" id="PTHR33116:SF70">
    <property type="entry name" value="NON-LTR RETROELEMENT REVERSE TRANSCRIPTASE-LIKE PROTEIN"/>
    <property type="match status" value="1"/>
</dbReference>
<dbReference type="Pfam" id="PF00078">
    <property type="entry name" value="RVT_1"/>
    <property type="match status" value="1"/>
</dbReference>
<dbReference type="SUPFAM" id="SSF53098">
    <property type="entry name" value="Ribonuclease H-like"/>
    <property type="match status" value="1"/>
</dbReference>
<keyword evidence="4" id="KW-1185">Reference proteome</keyword>
<dbReference type="PANTHER" id="PTHR33116">
    <property type="entry name" value="REVERSE TRANSCRIPTASE ZINC-BINDING DOMAIN-CONTAINING PROTEIN-RELATED-RELATED"/>
    <property type="match status" value="1"/>
</dbReference>
<dbReference type="InterPro" id="IPR043502">
    <property type="entry name" value="DNA/RNA_pol_sf"/>
</dbReference>
<dbReference type="InterPro" id="IPR026960">
    <property type="entry name" value="RVT-Znf"/>
</dbReference>
<dbReference type="InterPro" id="IPR012337">
    <property type="entry name" value="RNaseH-like_sf"/>
</dbReference>
<dbReference type="Pfam" id="PF13966">
    <property type="entry name" value="zf-RVT"/>
    <property type="match status" value="1"/>
</dbReference>
<feature type="domain" description="Reverse transcriptase zinc-binding" evidence="3">
    <location>
        <begin position="565"/>
        <end position="610"/>
    </location>
</feature>
<proteinExistence type="predicted"/>
<protein>
    <submittedName>
        <fullName evidence="5">Uncharacterized protein LOC107470905</fullName>
    </submittedName>
</protein>
<dbReference type="Pfam" id="PF13456">
    <property type="entry name" value="RVT_3"/>
    <property type="match status" value="1"/>
</dbReference>
<organism evidence="4 5">
    <name type="scientific">Arachis duranensis</name>
    <name type="common">Wild peanut</name>
    <dbReference type="NCBI Taxonomy" id="130453"/>
    <lineage>
        <taxon>Eukaryota</taxon>
        <taxon>Viridiplantae</taxon>
        <taxon>Streptophyta</taxon>
        <taxon>Embryophyta</taxon>
        <taxon>Tracheophyta</taxon>
        <taxon>Spermatophyta</taxon>
        <taxon>Magnoliopsida</taxon>
        <taxon>eudicotyledons</taxon>
        <taxon>Gunneridae</taxon>
        <taxon>Pentapetalae</taxon>
        <taxon>rosids</taxon>
        <taxon>fabids</taxon>
        <taxon>Fabales</taxon>
        <taxon>Fabaceae</taxon>
        <taxon>Papilionoideae</taxon>
        <taxon>50 kb inversion clade</taxon>
        <taxon>dalbergioids sensu lato</taxon>
        <taxon>Dalbergieae</taxon>
        <taxon>Pterocarpus clade</taxon>
        <taxon>Arachis</taxon>
    </lineage>
</organism>
<evidence type="ECO:0000259" key="2">
    <source>
        <dbReference type="Pfam" id="PF13456"/>
    </source>
</evidence>
<dbReference type="Proteomes" id="UP000515211">
    <property type="component" value="Chromosome 10"/>
</dbReference>
<feature type="domain" description="RNase H type-1" evidence="2">
    <location>
        <begin position="706"/>
        <end position="775"/>
    </location>
</feature>
<dbReference type="GeneID" id="107470905"/>
<evidence type="ECO:0000259" key="1">
    <source>
        <dbReference type="Pfam" id="PF00078"/>
    </source>
</evidence>
<dbReference type="RefSeq" id="XP_052111656.1">
    <property type="nucleotide sequence ID" value="XM_052255696.1"/>
</dbReference>
<dbReference type="GO" id="GO:0004523">
    <property type="term" value="F:RNA-DNA hybrid ribonuclease activity"/>
    <property type="evidence" value="ECO:0007669"/>
    <property type="project" value="InterPro"/>
</dbReference>
<dbReference type="Gene3D" id="3.30.420.10">
    <property type="entry name" value="Ribonuclease H-like superfamily/Ribonuclease H"/>
    <property type="match status" value="1"/>
</dbReference>
<gene>
    <name evidence="5" type="primary">LOC107470905</name>
</gene>
<dbReference type="KEGG" id="adu:107470905"/>
<dbReference type="GO" id="GO:0003676">
    <property type="term" value="F:nucleic acid binding"/>
    <property type="evidence" value="ECO:0007669"/>
    <property type="project" value="InterPro"/>
</dbReference>
<reference evidence="5" key="2">
    <citation type="submission" date="2025-08" db="UniProtKB">
        <authorList>
            <consortium name="RefSeq"/>
        </authorList>
    </citation>
    <scope>IDENTIFICATION</scope>
    <source>
        <tissue evidence="5">Whole plant</tissue>
    </source>
</reference>
<evidence type="ECO:0000313" key="4">
    <source>
        <dbReference type="Proteomes" id="UP000515211"/>
    </source>
</evidence>
<name>A0A9C6T814_ARADU</name>
<dbReference type="InterPro" id="IPR036397">
    <property type="entry name" value="RNaseH_sf"/>
</dbReference>
<dbReference type="InterPro" id="IPR044730">
    <property type="entry name" value="RNase_H-like_dom_plant"/>
</dbReference>
<reference evidence="4" key="1">
    <citation type="journal article" date="2016" name="Nat. Genet.">
        <title>The genome sequences of Arachis duranensis and Arachis ipaensis, the diploid ancestors of cultivated peanut.</title>
        <authorList>
            <person name="Bertioli D.J."/>
            <person name="Cannon S.B."/>
            <person name="Froenicke L."/>
            <person name="Huang G."/>
            <person name="Farmer A.D."/>
            <person name="Cannon E.K."/>
            <person name="Liu X."/>
            <person name="Gao D."/>
            <person name="Clevenger J."/>
            <person name="Dash S."/>
            <person name="Ren L."/>
            <person name="Moretzsohn M.C."/>
            <person name="Shirasawa K."/>
            <person name="Huang W."/>
            <person name="Vidigal B."/>
            <person name="Abernathy B."/>
            <person name="Chu Y."/>
            <person name="Niederhuth C.E."/>
            <person name="Umale P."/>
            <person name="Araujo A.C."/>
            <person name="Kozik A."/>
            <person name="Kim K.D."/>
            <person name="Burow M.D."/>
            <person name="Varshney R.K."/>
            <person name="Wang X."/>
            <person name="Zhang X."/>
            <person name="Barkley N."/>
            <person name="Guimaraes P.M."/>
            <person name="Isobe S."/>
            <person name="Guo B."/>
            <person name="Liao B."/>
            <person name="Stalker H.T."/>
            <person name="Schmitz R.J."/>
            <person name="Scheffler B.E."/>
            <person name="Leal-Bertioli S.C."/>
            <person name="Xun X."/>
            <person name="Jackson S.A."/>
            <person name="Michelmore R."/>
            <person name="Ozias-Akins P."/>
        </authorList>
    </citation>
    <scope>NUCLEOTIDE SEQUENCE [LARGE SCALE GENOMIC DNA]</scope>
    <source>
        <strain evidence="4">cv. V14167</strain>
    </source>
</reference>
<sequence>MVQQASLDFNSKIFGNIFVRKNKLEYQIDQIQRRLEVTDVLSLRIKEAELREDYNRLLLQEELFWYQKSREQWVKYGDRNTKFFHLQTLVRRNHNRVHGLYVRDGSWSTDPDILQEEALSFYKNLFGTTEEVEVDCLGDVPMPTLSTEACARLIDPVSFAEKSAVFSMSPFKAPGPDGFQAYFFKEYWEIVGTEIWNIVRSAFLGEFLNPSIMETLIVLIPKIDNPTFMKDFRPISLSYDRVDWRFLKSTLVAFGFPIITVNLIMTCVRASSLSIMWNGNRLDSFAPRRGLRQGDPMSPYLFVLCMERLACYISHKVVEGVWKPVSVTRGGPKFSHLMFADDLLLFCQATKSQVQMVMHSLNIFCKASGMKVNLEKSKAFYSKNVTARRRDIFTSVSSIRFALDLGRYLGVNLNHSRTNRASFHSVIEKVSFFPNWVCDKLSSMMRQFLWKGQVDGKGLSLVNWRTDKPWVALLRAKYLRNEGVLDGPVPYNASHVWKSISKAFGALKDAFSWWVGSLDQSFWFDNWKDVKQRLNAYNPDLNAGESSGWSWGVASSRLDSARSGLHNAIPTAEFCLGHGLALSSTCHRCQNGSESILHCLRECPSAKEVWTLLGLYSDNSNLHDWLYRGARSGYVFLSFSTIWWIWRSRNHDLFNIDDSWSASKVVNLIRSSVREFHTIFAMHQSLSPPSLCLHWVPPPVHSVKLNCDASWFAPSGYAGFGCIIRNPDGCWLKDCTGKVEVCSVLFAELYAIWRGLLLTWESEFREVICETDCLEALFLRTTNSVADCMAKAAASVADIHSNWSQPWNELQHLIDLDMTLTN</sequence>